<evidence type="ECO:0000313" key="2">
    <source>
        <dbReference type="EMBL" id="CAC5361741.1"/>
    </source>
</evidence>
<reference evidence="2 3" key="1">
    <citation type="submission" date="2020-06" db="EMBL/GenBank/DDBJ databases">
        <authorList>
            <person name="Li R."/>
            <person name="Bekaert M."/>
        </authorList>
    </citation>
    <scope>NUCLEOTIDE SEQUENCE [LARGE SCALE GENOMIC DNA]</scope>
    <source>
        <strain evidence="3">wild</strain>
    </source>
</reference>
<dbReference type="SUPFAM" id="SSF56219">
    <property type="entry name" value="DNase I-like"/>
    <property type="match status" value="1"/>
</dbReference>
<feature type="region of interest" description="Disordered" evidence="1">
    <location>
        <begin position="105"/>
        <end position="137"/>
    </location>
</feature>
<feature type="compositionally biased region" description="Basic and acidic residues" evidence="1">
    <location>
        <begin position="124"/>
        <end position="137"/>
    </location>
</feature>
<evidence type="ECO:0000256" key="1">
    <source>
        <dbReference type="SAM" id="MobiDB-lite"/>
    </source>
</evidence>
<organism evidence="2 3">
    <name type="scientific">Mytilus coruscus</name>
    <name type="common">Sea mussel</name>
    <dbReference type="NCBI Taxonomy" id="42192"/>
    <lineage>
        <taxon>Eukaryota</taxon>
        <taxon>Metazoa</taxon>
        <taxon>Spiralia</taxon>
        <taxon>Lophotrochozoa</taxon>
        <taxon>Mollusca</taxon>
        <taxon>Bivalvia</taxon>
        <taxon>Autobranchia</taxon>
        <taxon>Pteriomorphia</taxon>
        <taxon>Mytilida</taxon>
        <taxon>Mytiloidea</taxon>
        <taxon>Mytilidae</taxon>
        <taxon>Mytilinae</taxon>
        <taxon>Mytilus</taxon>
    </lineage>
</organism>
<name>A0A6J8A4C7_MYTCO</name>
<proteinExistence type="predicted"/>
<dbReference type="Gene3D" id="3.60.10.10">
    <property type="entry name" value="Endonuclease/exonuclease/phosphatase"/>
    <property type="match status" value="1"/>
</dbReference>
<keyword evidence="3" id="KW-1185">Reference proteome</keyword>
<accession>A0A6J8A4C7</accession>
<protein>
    <recommendedName>
        <fullName evidence="4">Endonuclease/exonuclease/phosphatase domain-containing protein</fullName>
    </recommendedName>
</protein>
<sequence length="406" mass="47131">MNIPSAYHLPTMYGTPTGICNPLIAMNATTQNTHTTLPHPPEYSRPVMINRQQKPHHMSQNRNEIRIDPQQLRQQEPVLHNYTTYQQNSKTDDKKDNCQQHQTLNETSSYNALYEQSKESSQIRNERLNDHEKGKEKQICTQTEEQNLREVNRKPISNMEIHKNSSTTQEDQSINMNTKEHHFRLNSQRGWPPEEHFLWDFQKKEIKILLPNMDDHTRCYDTNDPLDSFQLPIGRGGVSVLWPSQWSSRIKKLKDGNERIIAILITATKDICLINSYMPTHNSDSLSEYTECLDIIYDIIQKYENTHKIVLAGDLNGTLQTSRTNKHDKMLRNFAKNMNLKTGVELVNTHTFFHHAGNSSSQIDYILVQDENLVEDYTIEEISCANTSAHTIVKMEIASQMTKIRK</sequence>
<dbReference type="Proteomes" id="UP000507470">
    <property type="component" value="Unassembled WGS sequence"/>
</dbReference>
<gene>
    <name evidence="2" type="ORF">MCOR_3751</name>
</gene>
<dbReference type="InterPro" id="IPR036691">
    <property type="entry name" value="Endo/exonu/phosph_ase_sf"/>
</dbReference>
<evidence type="ECO:0000313" key="3">
    <source>
        <dbReference type="Proteomes" id="UP000507470"/>
    </source>
</evidence>
<dbReference type="EMBL" id="CACVKT020000687">
    <property type="protein sequence ID" value="CAC5361741.1"/>
    <property type="molecule type" value="Genomic_DNA"/>
</dbReference>
<dbReference type="OrthoDB" id="7476844at2759"/>
<evidence type="ECO:0008006" key="4">
    <source>
        <dbReference type="Google" id="ProtNLM"/>
    </source>
</evidence>
<dbReference type="AlphaFoldDB" id="A0A6J8A4C7"/>